<dbReference type="GO" id="GO:0000977">
    <property type="term" value="F:RNA polymerase II transcription regulatory region sequence-specific DNA binding"/>
    <property type="evidence" value="ECO:0007669"/>
    <property type="project" value="TreeGrafter"/>
</dbReference>
<evidence type="ECO:0000256" key="2">
    <source>
        <dbReference type="ARBA" id="ARBA00022737"/>
    </source>
</evidence>
<dbReference type="InterPro" id="IPR050717">
    <property type="entry name" value="C2H2-ZF_Transcription_Reg"/>
</dbReference>
<protein>
    <submittedName>
        <fullName evidence="11">Uncharacterized protein LOC113211720</fullName>
    </submittedName>
</protein>
<dbReference type="PROSITE" id="PS00028">
    <property type="entry name" value="ZINC_FINGER_C2H2_1"/>
    <property type="match status" value="2"/>
</dbReference>
<keyword evidence="4 6" id="KW-0862">Zinc</keyword>
<feature type="binding site" evidence="6">
    <location>
        <position position="20"/>
    </location>
    <ligand>
        <name>Zn(2+)</name>
        <dbReference type="ChEBI" id="CHEBI:29105"/>
    </ligand>
</feature>
<dbReference type="GO" id="GO:0048619">
    <property type="term" value="P:embryonic hindgut morphogenesis"/>
    <property type="evidence" value="ECO:0007669"/>
    <property type="project" value="TreeGrafter"/>
</dbReference>
<gene>
    <name evidence="11" type="primary">LOC113211720</name>
</gene>
<dbReference type="GO" id="GO:0008270">
    <property type="term" value="F:zinc ion binding"/>
    <property type="evidence" value="ECO:0007669"/>
    <property type="project" value="UniProtKB-UniRule"/>
</dbReference>
<keyword evidence="1 6" id="KW-0479">Metal-binding</keyword>
<evidence type="ECO:0000256" key="4">
    <source>
        <dbReference type="ARBA" id="ARBA00022833"/>
    </source>
</evidence>
<feature type="region of interest" description="Disordered" evidence="7">
    <location>
        <begin position="420"/>
        <end position="450"/>
    </location>
</feature>
<dbReference type="Pfam" id="PF00096">
    <property type="entry name" value="zf-C2H2"/>
    <property type="match status" value="2"/>
</dbReference>
<dbReference type="InterPro" id="IPR012934">
    <property type="entry name" value="Znf_AD"/>
</dbReference>
<feature type="domain" description="C2H2-type" evidence="8">
    <location>
        <begin position="304"/>
        <end position="331"/>
    </location>
</feature>
<feature type="domain" description="ZAD" evidence="9">
    <location>
        <begin position="15"/>
        <end position="95"/>
    </location>
</feature>
<feature type="domain" description="C2H2-type" evidence="8">
    <location>
        <begin position="276"/>
        <end position="303"/>
    </location>
</feature>
<evidence type="ECO:0000256" key="5">
    <source>
        <dbReference type="PROSITE-ProRule" id="PRU00042"/>
    </source>
</evidence>
<dbReference type="InterPro" id="IPR036236">
    <property type="entry name" value="Znf_C2H2_sf"/>
</dbReference>
<feature type="compositionally biased region" description="Polar residues" evidence="7">
    <location>
        <begin position="432"/>
        <end position="446"/>
    </location>
</feature>
<proteinExistence type="predicted"/>
<dbReference type="PANTHER" id="PTHR14196">
    <property type="entry name" value="ODD-SKIPPED - RELATED"/>
    <property type="match status" value="1"/>
</dbReference>
<feature type="binding site" evidence="6">
    <location>
        <position position="17"/>
    </location>
    <ligand>
        <name>Zn(2+)</name>
        <dbReference type="ChEBI" id="CHEBI:29105"/>
    </ligand>
</feature>
<feature type="binding site" evidence="6">
    <location>
        <position position="68"/>
    </location>
    <ligand>
        <name>Zn(2+)</name>
        <dbReference type="ChEBI" id="CHEBI:29105"/>
    </ligand>
</feature>
<dbReference type="GO" id="GO:0000981">
    <property type="term" value="F:DNA-binding transcription factor activity, RNA polymerase II-specific"/>
    <property type="evidence" value="ECO:0007669"/>
    <property type="project" value="TreeGrafter"/>
</dbReference>
<evidence type="ECO:0000259" key="9">
    <source>
        <dbReference type="PROSITE" id="PS51915"/>
    </source>
</evidence>
<keyword evidence="2" id="KW-0677">Repeat</keyword>
<dbReference type="InterPro" id="IPR013087">
    <property type="entry name" value="Znf_C2H2_type"/>
</dbReference>
<dbReference type="KEGG" id="foc:113211720"/>
<name>A0A6J1T5R2_FRAOC</name>
<accession>A0A6J1T5R2</accession>
<dbReference type="PANTHER" id="PTHR14196:SF10">
    <property type="entry name" value="C2H2-TYPE DOMAIN-CONTAINING PROTEIN"/>
    <property type="match status" value="1"/>
</dbReference>
<evidence type="ECO:0000256" key="3">
    <source>
        <dbReference type="ARBA" id="ARBA00022771"/>
    </source>
</evidence>
<dbReference type="PROSITE" id="PS50157">
    <property type="entry name" value="ZINC_FINGER_C2H2_2"/>
    <property type="match status" value="2"/>
</dbReference>
<dbReference type="SMART" id="SM00868">
    <property type="entry name" value="zf-AD"/>
    <property type="match status" value="1"/>
</dbReference>
<keyword evidence="3 5" id="KW-0863">Zinc-finger</keyword>
<evidence type="ECO:0000313" key="10">
    <source>
        <dbReference type="Proteomes" id="UP000504606"/>
    </source>
</evidence>
<feature type="compositionally biased region" description="Polar residues" evidence="7">
    <location>
        <begin position="325"/>
        <end position="335"/>
    </location>
</feature>
<dbReference type="AlphaFoldDB" id="A0A6J1T5R2"/>
<evidence type="ECO:0000259" key="8">
    <source>
        <dbReference type="PROSITE" id="PS50157"/>
    </source>
</evidence>
<feature type="compositionally biased region" description="Polar residues" evidence="7">
    <location>
        <begin position="342"/>
        <end position="366"/>
    </location>
</feature>
<sequence length="523" mass="57933">MKMSNVSSRALDTGEICRFCLSEDGKFVSIFKEDDLRDEDERLPVAARIMSITAVEVNVGDGLPELACQKCLEMLDQAFQFRDQVERADAVLRHHYGRLWPETNPQLQKLLKEDQVVKKNLSVDFPSSENENDQPEAACVVTLKQEQDEGNDESQSPNPYDDEYDEPQDYTMDDEDDDGCKLEPEDLTERPSILSQPFEYLENMKQMFQEQQEPISLALRETQNTSAPRIQPSPLTIPNISVSLIRKNNIVREAQAQAQAQNQAQAKSRRWRKTNEPCTICGKCFKDRFAMKVHLRTHSGEKPFVCMVCGKAFRQKAHLGKHSYTHSAQRKQSQPHPIAPAPSSQRAQNSPPLSLSPNHLASNMSAQSPASNMYALDSADVKAKLARLSTILQAKPAPKLEMQPITVPIPVLPRLQKHTAQGVTMSPPRPTSPLSDQGSPSSPSEEAQTEPLALVPKTIPPPILPKVGQPLLLPKPMLSVPQITPKAAHVNNTSPSAVAYYVMANGLLPPNVIVGNGPGLKKS</sequence>
<evidence type="ECO:0000256" key="6">
    <source>
        <dbReference type="PROSITE-ProRule" id="PRU01263"/>
    </source>
</evidence>
<dbReference type="GO" id="GO:0009880">
    <property type="term" value="P:embryonic pattern specification"/>
    <property type="evidence" value="ECO:0007669"/>
    <property type="project" value="TreeGrafter"/>
</dbReference>
<feature type="compositionally biased region" description="Acidic residues" evidence="7">
    <location>
        <begin position="160"/>
        <end position="178"/>
    </location>
</feature>
<feature type="binding site" evidence="6">
    <location>
        <position position="71"/>
    </location>
    <ligand>
        <name>Zn(2+)</name>
        <dbReference type="ChEBI" id="CHEBI:29105"/>
    </ligand>
</feature>
<dbReference type="SUPFAM" id="SSF57667">
    <property type="entry name" value="beta-beta-alpha zinc fingers"/>
    <property type="match status" value="1"/>
</dbReference>
<dbReference type="GO" id="GO:0005634">
    <property type="term" value="C:nucleus"/>
    <property type="evidence" value="ECO:0007669"/>
    <property type="project" value="InterPro"/>
</dbReference>
<keyword evidence="10" id="KW-1185">Reference proteome</keyword>
<feature type="region of interest" description="Disordered" evidence="7">
    <location>
        <begin position="320"/>
        <end position="366"/>
    </location>
</feature>
<dbReference type="SMART" id="SM00355">
    <property type="entry name" value="ZnF_C2H2"/>
    <property type="match status" value="2"/>
</dbReference>
<dbReference type="Pfam" id="PF07776">
    <property type="entry name" value="zf-AD"/>
    <property type="match status" value="1"/>
</dbReference>
<dbReference type="RefSeq" id="XP_026285976.1">
    <property type="nucleotide sequence ID" value="XM_026430191.2"/>
</dbReference>
<evidence type="ECO:0000256" key="7">
    <source>
        <dbReference type="SAM" id="MobiDB-lite"/>
    </source>
</evidence>
<reference evidence="11" key="1">
    <citation type="submission" date="2025-08" db="UniProtKB">
        <authorList>
            <consortium name="RefSeq"/>
        </authorList>
    </citation>
    <scope>IDENTIFICATION</scope>
    <source>
        <tissue evidence="11">Whole organism</tissue>
    </source>
</reference>
<dbReference type="PROSITE" id="PS51915">
    <property type="entry name" value="ZAD"/>
    <property type="match status" value="1"/>
</dbReference>
<dbReference type="FunFam" id="3.30.160.60:FF:000446">
    <property type="entry name" value="Zinc finger protein"/>
    <property type="match status" value="1"/>
</dbReference>
<evidence type="ECO:0000313" key="11">
    <source>
        <dbReference type="RefSeq" id="XP_026285976.1"/>
    </source>
</evidence>
<dbReference type="GeneID" id="113211720"/>
<evidence type="ECO:0000256" key="1">
    <source>
        <dbReference type="ARBA" id="ARBA00022723"/>
    </source>
</evidence>
<organism evidence="10 11">
    <name type="scientific">Frankliniella occidentalis</name>
    <name type="common">Western flower thrips</name>
    <name type="synonym">Euthrips occidentalis</name>
    <dbReference type="NCBI Taxonomy" id="133901"/>
    <lineage>
        <taxon>Eukaryota</taxon>
        <taxon>Metazoa</taxon>
        <taxon>Ecdysozoa</taxon>
        <taxon>Arthropoda</taxon>
        <taxon>Hexapoda</taxon>
        <taxon>Insecta</taxon>
        <taxon>Pterygota</taxon>
        <taxon>Neoptera</taxon>
        <taxon>Paraneoptera</taxon>
        <taxon>Thysanoptera</taxon>
        <taxon>Terebrantia</taxon>
        <taxon>Thripoidea</taxon>
        <taxon>Thripidae</taxon>
        <taxon>Frankliniella</taxon>
    </lineage>
</organism>
<dbReference type="FunFam" id="3.30.160.60:FF:000096">
    <property type="entry name" value="Zinc finger and BTB domain-containing protein 18 isoform 1"/>
    <property type="match status" value="1"/>
</dbReference>
<dbReference type="Gene3D" id="3.40.1800.20">
    <property type="match status" value="1"/>
</dbReference>
<dbReference type="Gene3D" id="3.30.160.60">
    <property type="entry name" value="Classic Zinc Finger"/>
    <property type="match status" value="2"/>
</dbReference>
<feature type="region of interest" description="Disordered" evidence="7">
    <location>
        <begin position="144"/>
        <end position="186"/>
    </location>
</feature>
<dbReference type="OrthoDB" id="8190814at2759"/>
<dbReference type="Proteomes" id="UP000504606">
    <property type="component" value="Unplaced"/>
</dbReference>
<dbReference type="SUPFAM" id="SSF57716">
    <property type="entry name" value="Glucocorticoid receptor-like (DNA-binding domain)"/>
    <property type="match status" value="1"/>
</dbReference>